<keyword evidence="2" id="KW-1185">Reference proteome</keyword>
<organism evidence="1 2">
    <name type="scientific">Arcanobacterium haemolyticum (strain ATCC 9345 / DSM 20595 / CCM 5947 / CCUG 17215 / LMG 16163 / NBRC 15585 / NCTC 8452 / 11018)</name>
    <dbReference type="NCBI Taxonomy" id="644284"/>
    <lineage>
        <taxon>Bacteria</taxon>
        <taxon>Bacillati</taxon>
        <taxon>Actinomycetota</taxon>
        <taxon>Actinomycetes</taxon>
        <taxon>Actinomycetales</taxon>
        <taxon>Actinomycetaceae</taxon>
        <taxon>Arcanobacterium</taxon>
    </lineage>
</organism>
<dbReference type="EMBL" id="CP002045">
    <property type="protein sequence ID" value="ADH92439.1"/>
    <property type="molecule type" value="Genomic_DNA"/>
</dbReference>
<accession>D7BNE0</accession>
<name>D7BNE0_ARCHD</name>
<dbReference type="STRING" id="644284.Arch_0706"/>
<reference evidence="1 2" key="1">
    <citation type="journal article" date="2010" name="Stand. Genomic Sci.">
        <title>Complete genome sequence of Arcanobacterium haemolyticum type strain (11018).</title>
        <authorList>
            <person name="Yasawong M."/>
            <person name="Teshima H."/>
            <person name="Lapidus A."/>
            <person name="Nolan M."/>
            <person name="Lucas S."/>
            <person name="Glavina Del Rio T."/>
            <person name="Tice H."/>
            <person name="Cheng J."/>
            <person name="Bruce D."/>
            <person name="Detter C."/>
            <person name="Tapia R."/>
            <person name="Han C."/>
            <person name="Goodwin L."/>
            <person name="Pitluck S."/>
            <person name="Liolios K."/>
            <person name="Ivanova N."/>
            <person name="Mavromatis K."/>
            <person name="Mikhailova N."/>
            <person name="Pati A."/>
            <person name="Chen A."/>
            <person name="Palaniappan K."/>
            <person name="Land M."/>
            <person name="Hauser L."/>
            <person name="Chang Y."/>
            <person name="Jeffries C."/>
            <person name="Rohde M."/>
            <person name="Sikorski J."/>
            <person name="Pukall R."/>
            <person name="Goker M."/>
            <person name="Woyke T."/>
            <person name="Bristow J."/>
            <person name="Eisen J."/>
            <person name="Markowitz V."/>
            <person name="Hugenholtz P."/>
            <person name="Kyrpides N."/>
            <person name="Klenk H."/>
        </authorList>
    </citation>
    <scope>NUCLEOTIDE SEQUENCE [LARGE SCALE GENOMIC DNA]</scope>
    <source>
        <strain evidence="2">ATCC 9345 / DSM 20595 / CCUG 17215 / LMG 16163 / NBRC 15585 / NCTC 8452 / 11018</strain>
    </source>
</reference>
<evidence type="ECO:0000313" key="1">
    <source>
        <dbReference type="EMBL" id="ADH92439.1"/>
    </source>
</evidence>
<dbReference type="AlphaFoldDB" id="D7BNE0"/>
<dbReference type="RefSeq" id="WP_013169937.1">
    <property type="nucleotide sequence ID" value="NC_014218.1"/>
</dbReference>
<sequence length="147" mass="16517">MPKILQMLGVLFLISGAIFFIALRFPGTDPGMRPLAQRLENLGWERVEETFVPYTWINGSFTTPNPYLHQEWRLDFDTSQEVLQEASKVLDLGDVQLSCEQASQACSVRGKIRLSGQVFSADLHFEPLTSARGSIRLFMYPADAACC</sequence>
<dbReference type="KEGG" id="ahe:Arch_0706"/>
<dbReference type="HOGENOM" id="CLU_1764198_0_0_11"/>
<evidence type="ECO:0000313" key="2">
    <source>
        <dbReference type="Proteomes" id="UP000000376"/>
    </source>
</evidence>
<protein>
    <submittedName>
        <fullName evidence="1">Uncharacterized protein</fullName>
    </submittedName>
</protein>
<dbReference type="Proteomes" id="UP000000376">
    <property type="component" value="Chromosome"/>
</dbReference>
<proteinExistence type="predicted"/>
<gene>
    <name evidence="1" type="ordered locus">Arch_0706</name>
</gene>